<keyword evidence="3 7" id="KW-0694">RNA-binding</keyword>
<dbReference type="Pfam" id="PF00861">
    <property type="entry name" value="Ribosomal_L18p"/>
    <property type="match status" value="1"/>
</dbReference>
<evidence type="ECO:0000256" key="4">
    <source>
        <dbReference type="ARBA" id="ARBA00022980"/>
    </source>
</evidence>
<protein>
    <recommendedName>
        <fullName evidence="6 7">Large ribosomal subunit protein uL18</fullName>
    </recommendedName>
</protein>
<dbReference type="AlphaFoldDB" id="A0A1F5YV13"/>
<evidence type="ECO:0000256" key="3">
    <source>
        <dbReference type="ARBA" id="ARBA00022884"/>
    </source>
</evidence>
<comment type="function">
    <text evidence="7">This is one of the proteins that bind and probably mediate the attachment of the 5S RNA into the large ribosomal subunit, where it forms part of the central protuberance.</text>
</comment>
<dbReference type="PANTHER" id="PTHR12899:SF3">
    <property type="entry name" value="LARGE RIBOSOMAL SUBUNIT PROTEIN UL18M"/>
    <property type="match status" value="1"/>
</dbReference>
<gene>
    <name evidence="7" type="primary">rplR</name>
    <name evidence="8" type="ORF">A2W14_00570</name>
</gene>
<evidence type="ECO:0000256" key="1">
    <source>
        <dbReference type="ARBA" id="ARBA00007116"/>
    </source>
</evidence>
<proteinExistence type="inferred from homology"/>
<evidence type="ECO:0000256" key="2">
    <source>
        <dbReference type="ARBA" id="ARBA00022730"/>
    </source>
</evidence>
<accession>A0A1F5YV13</accession>
<dbReference type="GO" id="GO:0008097">
    <property type="term" value="F:5S rRNA binding"/>
    <property type="evidence" value="ECO:0007669"/>
    <property type="project" value="TreeGrafter"/>
</dbReference>
<keyword evidence="2 7" id="KW-0699">rRNA-binding</keyword>
<dbReference type="InterPro" id="IPR057268">
    <property type="entry name" value="Ribosomal_L18"/>
</dbReference>
<dbReference type="STRING" id="1798371.A2W14_00570"/>
<sequence>MIPKQILFKNKKKSIIQKGKRGTKIRPRLSVFRSNRLIYAQLIDDENGKTLTCVSEKELKKDENQSRKKITVALLLGELLAQKAVKIKIKTAIFDRRNYKYHGRVKGIAEGARKGGLTI</sequence>
<comment type="subunit">
    <text evidence="7">Part of the 50S ribosomal subunit; part of the 5S rRNA/L5/L18/L25 subcomplex. Contacts the 5S and 23S rRNAs.</text>
</comment>
<dbReference type="GO" id="GO:0005840">
    <property type="term" value="C:ribosome"/>
    <property type="evidence" value="ECO:0007669"/>
    <property type="project" value="UniProtKB-KW"/>
</dbReference>
<dbReference type="PANTHER" id="PTHR12899">
    <property type="entry name" value="39S RIBOSOMAL PROTEIN L18, MITOCHONDRIAL"/>
    <property type="match status" value="1"/>
</dbReference>
<reference evidence="8 9" key="1">
    <citation type="journal article" date="2016" name="Nat. Commun.">
        <title>Thousands of microbial genomes shed light on interconnected biogeochemical processes in an aquifer system.</title>
        <authorList>
            <person name="Anantharaman K."/>
            <person name="Brown C.T."/>
            <person name="Hug L.A."/>
            <person name="Sharon I."/>
            <person name="Castelle C.J."/>
            <person name="Probst A.J."/>
            <person name="Thomas B.C."/>
            <person name="Singh A."/>
            <person name="Wilkins M.J."/>
            <person name="Karaoz U."/>
            <person name="Brodie E.L."/>
            <person name="Williams K.H."/>
            <person name="Hubbard S.S."/>
            <person name="Banfield J.F."/>
        </authorList>
    </citation>
    <scope>NUCLEOTIDE SEQUENCE [LARGE SCALE GENOMIC DNA]</scope>
</reference>
<evidence type="ECO:0000256" key="5">
    <source>
        <dbReference type="ARBA" id="ARBA00023274"/>
    </source>
</evidence>
<dbReference type="Gene3D" id="3.30.420.100">
    <property type="match status" value="1"/>
</dbReference>
<keyword evidence="4 7" id="KW-0689">Ribosomal protein</keyword>
<evidence type="ECO:0000313" key="8">
    <source>
        <dbReference type="EMBL" id="OGG04061.1"/>
    </source>
</evidence>
<dbReference type="InterPro" id="IPR005484">
    <property type="entry name" value="Ribosomal_uL18_bac/plant/anim"/>
</dbReference>
<dbReference type="EMBL" id="MFJA01000007">
    <property type="protein sequence ID" value="OGG04061.1"/>
    <property type="molecule type" value="Genomic_DNA"/>
</dbReference>
<dbReference type="Proteomes" id="UP000176665">
    <property type="component" value="Unassembled WGS sequence"/>
</dbReference>
<dbReference type="NCBIfam" id="TIGR00060">
    <property type="entry name" value="L18_bact"/>
    <property type="match status" value="1"/>
</dbReference>
<keyword evidence="5 7" id="KW-0687">Ribonucleoprotein</keyword>
<dbReference type="InterPro" id="IPR004389">
    <property type="entry name" value="Ribosomal_uL18_bac-type"/>
</dbReference>
<name>A0A1F5YV13_9BACT</name>
<comment type="caution">
    <text evidence="8">The sequence shown here is derived from an EMBL/GenBank/DDBJ whole genome shotgun (WGS) entry which is preliminary data.</text>
</comment>
<dbReference type="GO" id="GO:0005737">
    <property type="term" value="C:cytoplasm"/>
    <property type="evidence" value="ECO:0007669"/>
    <property type="project" value="UniProtKB-ARBA"/>
</dbReference>
<dbReference type="SUPFAM" id="SSF53137">
    <property type="entry name" value="Translational machinery components"/>
    <property type="match status" value="1"/>
</dbReference>
<dbReference type="GO" id="GO:0006412">
    <property type="term" value="P:translation"/>
    <property type="evidence" value="ECO:0007669"/>
    <property type="project" value="UniProtKB-UniRule"/>
</dbReference>
<dbReference type="CDD" id="cd00432">
    <property type="entry name" value="Ribosomal_L18_L5e"/>
    <property type="match status" value="1"/>
</dbReference>
<dbReference type="GO" id="GO:1990904">
    <property type="term" value="C:ribonucleoprotein complex"/>
    <property type="evidence" value="ECO:0007669"/>
    <property type="project" value="UniProtKB-KW"/>
</dbReference>
<dbReference type="GO" id="GO:0003735">
    <property type="term" value="F:structural constituent of ribosome"/>
    <property type="evidence" value="ECO:0007669"/>
    <property type="project" value="InterPro"/>
</dbReference>
<comment type="similarity">
    <text evidence="1 7">Belongs to the universal ribosomal protein uL18 family.</text>
</comment>
<dbReference type="HAMAP" id="MF_01337_B">
    <property type="entry name" value="Ribosomal_uL18_B"/>
    <property type="match status" value="1"/>
</dbReference>
<organism evidence="8 9">
    <name type="scientific">Candidatus Gottesmanbacteria bacterium RBG_16_37_8</name>
    <dbReference type="NCBI Taxonomy" id="1798371"/>
    <lineage>
        <taxon>Bacteria</taxon>
        <taxon>Candidatus Gottesmaniibacteriota</taxon>
    </lineage>
</organism>
<evidence type="ECO:0000256" key="6">
    <source>
        <dbReference type="ARBA" id="ARBA00035197"/>
    </source>
</evidence>
<evidence type="ECO:0000256" key="7">
    <source>
        <dbReference type="HAMAP-Rule" id="MF_01337"/>
    </source>
</evidence>
<evidence type="ECO:0000313" key="9">
    <source>
        <dbReference type="Proteomes" id="UP000176665"/>
    </source>
</evidence>